<dbReference type="Pfam" id="PF00581">
    <property type="entry name" value="Rhodanese"/>
    <property type="match status" value="1"/>
</dbReference>
<dbReference type="OrthoDB" id="9814704at2"/>
<gene>
    <name evidence="3" type="ORF">J057_21675</name>
</gene>
<dbReference type="InterPro" id="IPR001763">
    <property type="entry name" value="Rhodanese-like_dom"/>
</dbReference>
<dbReference type="PROSITE" id="PS50206">
    <property type="entry name" value="RHODANESE_3"/>
    <property type="match status" value="1"/>
</dbReference>
<feature type="chain" id="PRO_5004127279" description="Rhodanese domain-containing protein" evidence="1">
    <location>
        <begin position="29"/>
        <end position="332"/>
    </location>
</feature>
<protein>
    <recommendedName>
        <fullName evidence="2">Rhodanese domain-containing protein</fullName>
    </recommendedName>
</protein>
<dbReference type="RefSeq" id="WP_004582267.1">
    <property type="nucleotide sequence ID" value="NZ_AP028878.1"/>
</dbReference>
<accession>N6WSN1</accession>
<dbReference type="PANTHER" id="PTHR43031:SF1">
    <property type="entry name" value="PYRIDINE NUCLEOTIDE-DISULPHIDE OXIDOREDUCTASE"/>
    <property type="match status" value="1"/>
</dbReference>
<dbReference type="HOGENOM" id="CLU_836266_0_0_6"/>
<dbReference type="InterPro" id="IPR050229">
    <property type="entry name" value="GlpE_sulfurtransferase"/>
</dbReference>
<dbReference type="Proteomes" id="UP000013165">
    <property type="component" value="Unassembled WGS sequence"/>
</dbReference>
<evidence type="ECO:0000313" key="4">
    <source>
        <dbReference type="Proteomes" id="UP000013165"/>
    </source>
</evidence>
<dbReference type="PANTHER" id="PTHR43031">
    <property type="entry name" value="FAD-DEPENDENT OXIDOREDUCTASE"/>
    <property type="match status" value="1"/>
</dbReference>
<dbReference type="SMART" id="SM00450">
    <property type="entry name" value="RHOD"/>
    <property type="match status" value="1"/>
</dbReference>
<dbReference type="GO" id="GO:0004792">
    <property type="term" value="F:thiosulfate-cyanide sulfurtransferase activity"/>
    <property type="evidence" value="ECO:0007669"/>
    <property type="project" value="InterPro"/>
</dbReference>
<dbReference type="InterPro" id="IPR036873">
    <property type="entry name" value="Rhodanese-like_dom_sf"/>
</dbReference>
<comment type="caution">
    <text evidence="3">The sequence shown here is derived from an EMBL/GenBank/DDBJ whole genome shotgun (WGS) entry which is preliminary data.</text>
</comment>
<keyword evidence="1" id="KW-0732">Signal</keyword>
<dbReference type="CDD" id="cd00158">
    <property type="entry name" value="RHOD"/>
    <property type="match status" value="1"/>
</dbReference>
<sequence length="332" mass="36406">MTQDAIRGGVVAFLCLAATTLPVGTVSAADTYATKYGLGPDKWATAWLFSRFVDTDAQLEVIDPDAEFSAGAVPFDDPTADTDFQRTSEVSAFQGVARHFNLDDPIVRRMEDIIYEMEVAFWQTDTSIQTDLVEHGFRRLQEENGRTNVPPECYLKFFDSVASALDAHPKGEAFPLEALVSDCEVQSTDQPRTVAQQSTSKDVGEVGLEAVLAAIEQGKRVVFVDVREPSEFHEQHIPGALNIPIRDLDESTVGRIGPADYVVSYCVKDFRGYEMAKLLARAGAQNSVIMNPYGLKGWVSSGLPVAGTHALSSDEADRQLKDCVSDRNCLMR</sequence>
<dbReference type="AlphaFoldDB" id="N6WSN1"/>
<name>N6WSN1_9GAMM</name>
<dbReference type="EMBL" id="APLQ01000014">
    <property type="protein sequence ID" value="ENO14047.1"/>
    <property type="molecule type" value="Genomic_DNA"/>
</dbReference>
<feature type="signal peptide" evidence="1">
    <location>
        <begin position="1"/>
        <end position="28"/>
    </location>
</feature>
<evidence type="ECO:0000256" key="1">
    <source>
        <dbReference type="SAM" id="SignalP"/>
    </source>
</evidence>
<reference evidence="3 4" key="1">
    <citation type="journal article" date="2013" name="Genome Announc.">
        <title>Genome Sequence of the Polycyclic Aromatic Hydrocarbon-Degrading Bacterium Strain Marinobacter nanhaiticus D15-8WT.</title>
        <authorList>
            <person name="Cui Z."/>
            <person name="Gao W."/>
            <person name="Li Q."/>
            <person name="Xu G."/>
            <person name="Zheng L."/>
        </authorList>
    </citation>
    <scope>NUCLEOTIDE SEQUENCE [LARGE SCALE GENOMIC DNA]</scope>
    <source>
        <strain evidence="3 4">D15-8W</strain>
    </source>
</reference>
<dbReference type="Gene3D" id="3.40.250.10">
    <property type="entry name" value="Rhodanese-like domain"/>
    <property type="match status" value="1"/>
</dbReference>
<evidence type="ECO:0000313" key="3">
    <source>
        <dbReference type="EMBL" id="ENO14047.1"/>
    </source>
</evidence>
<dbReference type="Pfam" id="PF09828">
    <property type="entry name" value="ChrB_C"/>
    <property type="match status" value="1"/>
</dbReference>
<dbReference type="PROSITE" id="PS00380">
    <property type="entry name" value="RHODANESE_1"/>
    <property type="match status" value="1"/>
</dbReference>
<dbReference type="STRING" id="626887.J057_21675"/>
<evidence type="ECO:0000259" key="2">
    <source>
        <dbReference type="PROSITE" id="PS50206"/>
    </source>
</evidence>
<dbReference type="InterPro" id="IPR018634">
    <property type="entry name" value="ChrB_C"/>
</dbReference>
<dbReference type="eggNOG" id="COG0607">
    <property type="taxonomic scope" value="Bacteria"/>
</dbReference>
<keyword evidence="4" id="KW-1185">Reference proteome</keyword>
<organism evidence="3 4">
    <name type="scientific">Marinobacter nanhaiticus D15-8W</name>
    <dbReference type="NCBI Taxonomy" id="626887"/>
    <lineage>
        <taxon>Bacteria</taxon>
        <taxon>Pseudomonadati</taxon>
        <taxon>Pseudomonadota</taxon>
        <taxon>Gammaproteobacteria</taxon>
        <taxon>Pseudomonadales</taxon>
        <taxon>Marinobacteraceae</taxon>
        <taxon>Marinobacter</taxon>
    </lineage>
</organism>
<dbReference type="InterPro" id="IPR001307">
    <property type="entry name" value="Thiosulphate_STrfase_CS"/>
</dbReference>
<dbReference type="PATRIC" id="fig|626887.3.peg.4339"/>
<proteinExistence type="predicted"/>
<dbReference type="SUPFAM" id="SSF52821">
    <property type="entry name" value="Rhodanese/Cell cycle control phosphatase"/>
    <property type="match status" value="1"/>
</dbReference>
<feature type="domain" description="Rhodanese" evidence="2">
    <location>
        <begin position="217"/>
        <end position="307"/>
    </location>
</feature>